<feature type="coiled-coil region" evidence="1">
    <location>
        <begin position="334"/>
        <end position="368"/>
    </location>
</feature>
<organism evidence="3 4">
    <name type="scientific">Chenopodium quinoa</name>
    <name type="common">Quinoa</name>
    <dbReference type="NCBI Taxonomy" id="63459"/>
    <lineage>
        <taxon>Eukaryota</taxon>
        <taxon>Viridiplantae</taxon>
        <taxon>Streptophyta</taxon>
        <taxon>Embryophyta</taxon>
        <taxon>Tracheophyta</taxon>
        <taxon>Spermatophyta</taxon>
        <taxon>Magnoliopsida</taxon>
        <taxon>eudicotyledons</taxon>
        <taxon>Gunneridae</taxon>
        <taxon>Pentapetalae</taxon>
        <taxon>Caryophyllales</taxon>
        <taxon>Chenopodiaceae</taxon>
        <taxon>Chenopodioideae</taxon>
        <taxon>Atripliceae</taxon>
        <taxon>Chenopodium</taxon>
    </lineage>
</organism>
<protein>
    <submittedName>
        <fullName evidence="3">Uncharacterized protein</fullName>
    </submittedName>
</protein>
<sequence length="548" mass="60706">MAYRRRAGGVSRATRASAAHRDSSGYGSAYASPSAAAEPPPLSLRNSQQFRSISFSKHLFLECPLLPQVVQLAFVPLPDTAKIHSLLSMEGVFLSVIPSIAVSYVPPAAWLEARASYKCTCLTGEWRNNQLHVSHASFFTEPVASIFIVPGSESSSVKDSEDPKDGFWGILARKAKSILDEEDKQFQSSTKIKSQLHDEDNQIYQSHHQSSQTGSKIDNARLRKRIDAITSSLNNLGDTLGNAFEEGRTIMEHKTADIIQETRSRTADFIQETRKLQLRRRGGTTSDTPDQATVVHNTSWQRPVLQPVQTSSLTNQETQLKASRDVAMATAAKAKVLLRELKTVKADLAFAKERCAQLEEENKRLRESREKGDNPADDDLIRLQLETLLAEKARLAHENSVYARENRFLREIVEYHQLTMQDVVYLDEGAEEVTEVYPFSIDEAKVLSSTPTSPISPSFLPKVSSLDFPEEHTKEVPKEVSDITSSLLISPSSPPKIFPNSYSPERTESSEVSTSQLVLSDGEIKVSCYGEPQIATGEAPHRPPASSP</sequence>
<dbReference type="PANTHER" id="PTHR31016:SF20">
    <property type="entry name" value="HEAT-INDUCIBLE TRANSCRIPTION REPRESSOR-RELATED"/>
    <property type="match status" value="1"/>
</dbReference>
<dbReference type="Gramene" id="AUR62029805-RA">
    <property type="protein sequence ID" value="AUR62029805-RA:cds"/>
    <property type="gene ID" value="AUR62029805"/>
</dbReference>
<dbReference type="OMA" id="GRTIMEH"/>
<dbReference type="Proteomes" id="UP000596660">
    <property type="component" value="Unplaced"/>
</dbReference>
<accession>A0A803MI57</accession>
<dbReference type="EnsemblPlants" id="AUR62029805-RA">
    <property type="protein sequence ID" value="AUR62029805-RA:cds"/>
    <property type="gene ID" value="AUR62029805"/>
</dbReference>
<reference evidence="3" key="2">
    <citation type="submission" date="2021-03" db="UniProtKB">
        <authorList>
            <consortium name="EnsemblPlants"/>
        </authorList>
    </citation>
    <scope>IDENTIFICATION</scope>
</reference>
<evidence type="ECO:0000256" key="2">
    <source>
        <dbReference type="SAM" id="MobiDB-lite"/>
    </source>
</evidence>
<evidence type="ECO:0000313" key="4">
    <source>
        <dbReference type="Proteomes" id="UP000596660"/>
    </source>
</evidence>
<feature type="region of interest" description="Disordered" evidence="2">
    <location>
        <begin position="491"/>
        <end position="517"/>
    </location>
</feature>
<evidence type="ECO:0000313" key="3">
    <source>
        <dbReference type="EnsemblPlants" id="AUR62029805-RA:cds"/>
    </source>
</evidence>
<keyword evidence="1" id="KW-0175">Coiled coil</keyword>
<dbReference type="AlphaFoldDB" id="A0A803MI57"/>
<feature type="region of interest" description="Disordered" evidence="2">
    <location>
        <begin position="1"/>
        <end position="25"/>
    </location>
</feature>
<name>A0A803MI57_CHEQI</name>
<feature type="region of interest" description="Disordered" evidence="2">
    <location>
        <begin position="529"/>
        <end position="548"/>
    </location>
</feature>
<reference evidence="3" key="1">
    <citation type="journal article" date="2017" name="Nature">
        <title>The genome of Chenopodium quinoa.</title>
        <authorList>
            <person name="Jarvis D.E."/>
            <person name="Ho Y.S."/>
            <person name="Lightfoot D.J."/>
            <person name="Schmoeckel S.M."/>
            <person name="Li B."/>
            <person name="Borm T.J.A."/>
            <person name="Ohyanagi H."/>
            <person name="Mineta K."/>
            <person name="Michell C.T."/>
            <person name="Saber N."/>
            <person name="Kharbatia N.M."/>
            <person name="Rupper R.R."/>
            <person name="Sharp A.R."/>
            <person name="Dally N."/>
            <person name="Boughton B.A."/>
            <person name="Woo Y.H."/>
            <person name="Gao G."/>
            <person name="Schijlen E.G.W.M."/>
            <person name="Guo X."/>
            <person name="Momin A.A."/>
            <person name="Negrao S."/>
            <person name="Al-Babili S."/>
            <person name="Gehring C."/>
            <person name="Roessner U."/>
            <person name="Jung C."/>
            <person name="Murphy K."/>
            <person name="Arold S.T."/>
            <person name="Gojobori T."/>
            <person name="van der Linden C.G."/>
            <person name="van Loo E.N."/>
            <person name="Jellen E.N."/>
            <person name="Maughan P.J."/>
            <person name="Tester M."/>
        </authorList>
    </citation>
    <scope>NUCLEOTIDE SEQUENCE [LARGE SCALE GENOMIC DNA]</scope>
    <source>
        <strain evidence="3">cv. PI 614886</strain>
    </source>
</reference>
<proteinExistence type="predicted"/>
<dbReference type="PANTHER" id="PTHR31016">
    <property type="entry name" value="OS04G0228100 PROTEIN"/>
    <property type="match status" value="1"/>
</dbReference>
<evidence type="ECO:0000256" key="1">
    <source>
        <dbReference type="SAM" id="Coils"/>
    </source>
</evidence>
<keyword evidence="4" id="KW-1185">Reference proteome</keyword>